<dbReference type="Proteomes" id="UP000004465">
    <property type="component" value="Unassembled WGS sequence"/>
</dbReference>
<name>K1MEK4_9LACT</name>
<dbReference type="STRING" id="883111.HMPREF9706_00689"/>
<keyword evidence="2" id="KW-1185">Reference proteome</keyword>
<dbReference type="RefSeq" id="WP_006908009.1">
    <property type="nucleotide sequence ID" value="NZ_JH932292.1"/>
</dbReference>
<comment type="caution">
    <text evidence="1">The sequence shown here is derived from an EMBL/GenBank/DDBJ whole genome shotgun (WGS) entry which is preliminary data.</text>
</comment>
<evidence type="ECO:0000313" key="2">
    <source>
        <dbReference type="Proteomes" id="UP000004465"/>
    </source>
</evidence>
<accession>K1MEK4</accession>
<protein>
    <submittedName>
        <fullName evidence="1">Uncharacterized protein</fullName>
    </submittedName>
</protein>
<dbReference type="AlphaFoldDB" id="K1MEK4"/>
<dbReference type="HOGENOM" id="CLU_177551_1_0_9"/>
<gene>
    <name evidence="1" type="ORF">HMPREF9706_00689</name>
</gene>
<reference evidence="1 2" key="1">
    <citation type="submission" date="2012-07" db="EMBL/GenBank/DDBJ databases">
        <title>The Genome Sequence of Facklamia hominis CCUG 36813.</title>
        <authorList>
            <consortium name="The Broad Institute Genome Sequencing Platform"/>
            <person name="Earl A."/>
            <person name="Ward D."/>
            <person name="Feldgarden M."/>
            <person name="Gevers D."/>
            <person name="Huys G."/>
            <person name="Walker B."/>
            <person name="Young S.K."/>
            <person name="Zeng Q."/>
            <person name="Gargeya S."/>
            <person name="Fitzgerald M."/>
            <person name="Haas B."/>
            <person name="Abouelleil A."/>
            <person name="Alvarado L."/>
            <person name="Arachchi H.M."/>
            <person name="Berlin A.M."/>
            <person name="Chapman S.B."/>
            <person name="Goldberg J."/>
            <person name="Griggs A."/>
            <person name="Gujja S."/>
            <person name="Hansen M."/>
            <person name="Howarth C."/>
            <person name="Imamovic A."/>
            <person name="Larimer J."/>
            <person name="McCowen C."/>
            <person name="Montmayeur A."/>
            <person name="Murphy C."/>
            <person name="Neiman D."/>
            <person name="Pearson M."/>
            <person name="Priest M."/>
            <person name="Roberts A."/>
            <person name="Saif S."/>
            <person name="Shea T."/>
            <person name="Sisk P."/>
            <person name="Sykes S."/>
            <person name="Wortman J."/>
            <person name="Nusbaum C."/>
            <person name="Birren B."/>
        </authorList>
    </citation>
    <scope>NUCLEOTIDE SEQUENCE [LARGE SCALE GENOMIC DNA]</scope>
    <source>
        <strain evidence="1 2">CCUG 36813</strain>
    </source>
</reference>
<dbReference type="PATRIC" id="fig|883111.3.peg.690"/>
<sequence>MARNGAKGNGRHGAVKGRKQFYNPKTGLYVKVNTSTGKFMDVKTTGGPFKGVTKG</sequence>
<evidence type="ECO:0000313" key="1">
    <source>
        <dbReference type="EMBL" id="EKB54499.1"/>
    </source>
</evidence>
<dbReference type="EMBL" id="AGZD01000007">
    <property type="protein sequence ID" value="EKB54499.1"/>
    <property type="molecule type" value="Genomic_DNA"/>
</dbReference>
<organism evidence="1 2">
    <name type="scientific">Facklamia hominis CCUG 36813</name>
    <dbReference type="NCBI Taxonomy" id="883111"/>
    <lineage>
        <taxon>Bacteria</taxon>
        <taxon>Bacillati</taxon>
        <taxon>Bacillota</taxon>
        <taxon>Bacilli</taxon>
        <taxon>Lactobacillales</taxon>
        <taxon>Aerococcaceae</taxon>
        <taxon>Facklamia</taxon>
    </lineage>
</organism>
<proteinExistence type="predicted"/>